<accession>A0ABW3G888</accession>
<dbReference type="SUPFAM" id="SSF53474">
    <property type="entry name" value="alpha/beta-Hydrolases"/>
    <property type="match status" value="1"/>
</dbReference>
<dbReference type="InterPro" id="IPR050583">
    <property type="entry name" value="Mycobacterial_A85_antigen"/>
</dbReference>
<reference evidence="3" key="1">
    <citation type="journal article" date="2019" name="Int. J. Syst. Evol. Microbiol.">
        <title>The Global Catalogue of Microorganisms (GCM) 10K type strain sequencing project: providing services to taxonomists for standard genome sequencing and annotation.</title>
        <authorList>
            <consortium name="The Broad Institute Genomics Platform"/>
            <consortium name="The Broad Institute Genome Sequencing Center for Infectious Disease"/>
            <person name="Wu L."/>
            <person name="Ma J."/>
        </authorList>
    </citation>
    <scope>NUCLEOTIDE SEQUENCE [LARGE SCALE GENOMIC DNA]</scope>
    <source>
        <strain evidence="3">CCUG 50873</strain>
    </source>
</reference>
<dbReference type="InterPro" id="IPR029058">
    <property type="entry name" value="AB_hydrolase_fold"/>
</dbReference>
<proteinExistence type="predicted"/>
<name>A0ABW3G888_9NOCA</name>
<evidence type="ECO:0000313" key="2">
    <source>
        <dbReference type="EMBL" id="MFD0925070.1"/>
    </source>
</evidence>
<dbReference type="Gene3D" id="3.40.50.1820">
    <property type="entry name" value="alpha/beta hydrolase"/>
    <property type="match status" value="1"/>
</dbReference>
<keyword evidence="2" id="KW-0378">Hydrolase</keyword>
<keyword evidence="3" id="KW-1185">Reference proteome</keyword>
<dbReference type="EMBL" id="JBHTIL010000001">
    <property type="protein sequence ID" value="MFD0925070.1"/>
    <property type="molecule type" value="Genomic_DNA"/>
</dbReference>
<dbReference type="Proteomes" id="UP001597068">
    <property type="component" value="Unassembled WGS sequence"/>
</dbReference>
<comment type="caution">
    <text evidence="2">The sequence shown here is derived from an EMBL/GenBank/DDBJ whole genome shotgun (WGS) entry which is preliminary data.</text>
</comment>
<keyword evidence="1" id="KW-0732">Signal</keyword>
<feature type="signal peptide" evidence="1">
    <location>
        <begin position="1"/>
        <end position="36"/>
    </location>
</feature>
<feature type="chain" id="PRO_5046007775" evidence="1">
    <location>
        <begin position="37"/>
        <end position="338"/>
    </location>
</feature>
<protein>
    <submittedName>
        <fullName evidence="2">Alpha/beta hydrolase</fullName>
    </submittedName>
</protein>
<gene>
    <name evidence="2" type="ORF">ACFQ04_04900</name>
</gene>
<dbReference type="GO" id="GO:0016787">
    <property type="term" value="F:hydrolase activity"/>
    <property type="evidence" value="ECO:0007669"/>
    <property type="project" value="UniProtKB-KW"/>
</dbReference>
<evidence type="ECO:0000313" key="3">
    <source>
        <dbReference type="Proteomes" id="UP001597068"/>
    </source>
</evidence>
<evidence type="ECO:0000256" key="1">
    <source>
        <dbReference type="SAM" id="SignalP"/>
    </source>
</evidence>
<sequence>MPASHDRRRRPATRRLIAVGLAAIAGICLAPATAVAQPTPPARDSTTATLVNRTPVSARHDILTVRDPATGQRVRVEVLHPRGDAPRPTLYLLDGIDAGVYTGFRNSGWTVQTDIVRFMADKNVNVVMPIGGTASYYTDWLRPDPVLGVNRWESFLTEALPPLIDATYKGNGADAIGGLSMGATSAMVLTARHPDLYRGVMALSGCFDFGPLPYRQAVAATVATRGGNYLNMWGPLDAGEWAANDPARHLKALVGKPIYIAVGNGLPDLRLGLAGLASPVGGFLESAAESCTRSFQTKATRAGVKATYDYRSGLHSWGYWARDLPRAWPTIAKALDIS</sequence>
<organism evidence="2 3">
    <name type="scientific">Williamsia deligens</name>
    <dbReference type="NCBI Taxonomy" id="321325"/>
    <lineage>
        <taxon>Bacteria</taxon>
        <taxon>Bacillati</taxon>
        <taxon>Actinomycetota</taxon>
        <taxon>Actinomycetes</taxon>
        <taxon>Mycobacteriales</taxon>
        <taxon>Nocardiaceae</taxon>
        <taxon>Williamsia</taxon>
    </lineage>
</organism>
<dbReference type="PANTHER" id="PTHR48098:SF1">
    <property type="entry name" value="DIACYLGLYCEROL ACYLTRANSFERASE_MYCOLYLTRANSFERASE AG85A"/>
    <property type="match status" value="1"/>
</dbReference>
<dbReference type="Pfam" id="PF00756">
    <property type="entry name" value="Esterase"/>
    <property type="match status" value="1"/>
</dbReference>
<dbReference type="PANTHER" id="PTHR48098">
    <property type="entry name" value="ENTEROCHELIN ESTERASE-RELATED"/>
    <property type="match status" value="1"/>
</dbReference>
<dbReference type="InterPro" id="IPR000801">
    <property type="entry name" value="Esterase-like"/>
</dbReference>
<dbReference type="RefSeq" id="WP_253646951.1">
    <property type="nucleotide sequence ID" value="NZ_BAAAMO010000002.1"/>
</dbReference>